<dbReference type="GO" id="GO:0004843">
    <property type="term" value="F:cysteine-type deubiquitinase activity"/>
    <property type="evidence" value="ECO:0007669"/>
    <property type="project" value="UniProtKB-UniRule"/>
</dbReference>
<evidence type="ECO:0000313" key="5">
    <source>
        <dbReference type="EMBL" id="GJN12647.1"/>
    </source>
</evidence>
<dbReference type="PROSITE" id="PS00973">
    <property type="entry name" value="USP_2"/>
    <property type="match status" value="1"/>
</dbReference>
<comment type="caution">
    <text evidence="5">The sequence shown here is derived from an EMBL/GenBank/DDBJ whole genome shotgun (WGS) entry which is preliminary data.</text>
</comment>
<dbReference type="PANTHER" id="PTHR24006:SF807">
    <property type="entry name" value="OS08G0527100 PROTEIN"/>
    <property type="match status" value="1"/>
</dbReference>
<dbReference type="Proteomes" id="UP001054889">
    <property type="component" value="Unassembled WGS sequence"/>
</dbReference>
<dbReference type="InterPro" id="IPR013087">
    <property type="entry name" value="Znf_C2H2_type"/>
</dbReference>
<dbReference type="SUPFAM" id="SSF57850">
    <property type="entry name" value="RING/U-box"/>
    <property type="match status" value="1"/>
</dbReference>
<comment type="function">
    <text evidence="2">Recognizes and hydrolyzes the peptide bond at the C-terminal Gly of ubiquitin. Involved in the processing of poly-ubiquitin precursors as well as that of ubiquitinated proteins.</text>
</comment>
<keyword evidence="2" id="KW-0788">Thiol protease</keyword>
<evidence type="ECO:0000256" key="2">
    <source>
        <dbReference type="RuleBase" id="RU366025"/>
    </source>
</evidence>
<dbReference type="PANTHER" id="PTHR24006">
    <property type="entry name" value="UBIQUITIN CARBOXYL-TERMINAL HYDROLASE"/>
    <property type="match status" value="1"/>
</dbReference>
<dbReference type="EC" id="3.4.19.12" evidence="2"/>
<feature type="region of interest" description="Disordered" evidence="3">
    <location>
        <begin position="1"/>
        <end position="42"/>
    </location>
</feature>
<dbReference type="InterPro" id="IPR028889">
    <property type="entry name" value="USP"/>
</dbReference>
<dbReference type="EMBL" id="BQKI01000023">
    <property type="protein sequence ID" value="GJN12647.1"/>
    <property type="molecule type" value="Genomic_DNA"/>
</dbReference>
<keyword evidence="2" id="KW-0645">Protease</keyword>
<dbReference type="Gene3D" id="3.30.40.10">
    <property type="entry name" value="Zinc/RING finger domain, C3HC4 (zinc finger)"/>
    <property type="match status" value="1"/>
</dbReference>
<dbReference type="SUPFAM" id="SSF54001">
    <property type="entry name" value="Cysteine proteinases"/>
    <property type="match status" value="1"/>
</dbReference>
<dbReference type="InterPro" id="IPR050164">
    <property type="entry name" value="Peptidase_C19"/>
</dbReference>
<evidence type="ECO:0000256" key="3">
    <source>
        <dbReference type="SAM" id="MobiDB-lite"/>
    </source>
</evidence>
<dbReference type="PROSITE" id="PS00972">
    <property type="entry name" value="USP_1"/>
    <property type="match status" value="1"/>
</dbReference>
<dbReference type="GO" id="GO:0005634">
    <property type="term" value="C:nucleus"/>
    <property type="evidence" value="ECO:0007669"/>
    <property type="project" value="TreeGrafter"/>
</dbReference>
<name>A0AAV5DQ62_ELECO</name>
<gene>
    <name evidence="5" type="primary">ga30942</name>
    <name evidence="5" type="ORF">PR202_ga30942</name>
</gene>
<organism evidence="5 6">
    <name type="scientific">Eleusine coracana subsp. coracana</name>
    <dbReference type="NCBI Taxonomy" id="191504"/>
    <lineage>
        <taxon>Eukaryota</taxon>
        <taxon>Viridiplantae</taxon>
        <taxon>Streptophyta</taxon>
        <taxon>Embryophyta</taxon>
        <taxon>Tracheophyta</taxon>
        <taxon>Spermatophyta</taxon>
        <taxon>Magnoliopsida</taxon>
        <taxon>Liliopsida</taxon>
        <taxon>Poales</taxon>
        <taxon>Poaceae</taxon>
        <taxon>PACMAD clade</taxon>
        <taxon>Chloridoideae</taxon>
        <taxon>Cynodonteae</taxon>
        <taxon>Eleusininae</taxon>
        <taxon>Eleusine</taxon>
    </lineage>
</organism>
<dbReference type="InterPro" id="IPR001394">
    <property type="entry name" value="Peptidase_C19_UCH"/>
</dbReference>
<keyword evidence="2" id="KW-0833">Ubl conjugation pathway</keyword>
<dbReference type="Gene3D" id="3.90.70.10">
    <property type="entry name" value="Cysteine proteinases"/>
    <property type="match status" value="1"/>
</dbReference>
<accession>A0AAV5DQ62</accession>
<evidence type="ECO:0000313" key="6">
    <source>
        <dbReference type="Proteomes" id="UP001054889"/>
    </source>
</evidence>
<feature type="compositionally biased region" description="Basic and acidic residues" evidence="3">
    <location>
        <begin position="482"/>
        <end position="520"/>
    </location>
</feature>
<dbReference type="InterPro" id="IPR038765">
    <property type="entry name" value="Papain-like_cys_pep_sf"/>
</dbReference>
<reference evidence="5" key="2">
    <citation type="submission" date="2021-12" db="EMBL/GenBank/DDBJ databases">
        <title>Resequencing data analysis of finger millet.</title>
        <authorList>
            <person name="Hatakeyama M."/>
            <person name="Aluri S."/>
            <person name="Balachadran M.T."/>
            <person name="Sivarajan S.R."/>
            <person name="Poveda L."/>
            <person name="Shimizu-Inatsugi R."/>
            <person name="Schlapbach R."/>
            <person name="Sreeman S.M."/>
            <person name="Shimizu K.K."/>
        </authorList>
    </citation>
    <scope>NUCLEOTIDE SEQUENCE</scope>
</reference>
<dbReference type="GO" id="GO:0006508">
    <property type="term" value="P:proteolysis"/>
    <property type="evidence" value="ECO:0007669"/>
    <property type="project" value="UniProtKB-KW"/>
</dbReference>
<dbReference type="GO" id="GO:0016579">
    <property type="term" value="P:protein deubiquitination"/>
    <property type="evidence" value="ECO:0007669"/>
    <property type="project" value="InterPro"/>
</dbReference>
<dbReference type="InterPro" id="IPR018200">
    <property type="entry name" value="USP_CS"/>
</dbReference>
<dbReference type="InterPro" id="IPR013083">
    <property type="entry name" value="Znf_RING/FYVE/PHD"/>
</dbReference>
<dbReference type="PROSITE" id="PS50235">
    <property type="entry name" value="USP_3"/>
    <property type="match status" value="1"/>
</dbReference>
<dbReference type="AlphaFoldDB" id="A0AAV5DQ62"/>
<evidence type="ECO:0000256" key="1">
    <source>
        <dbReference type="ARBA" id="ARBA00009085"/>
    </source>
</evidence>
<evidence type="ECO:0000259" key="4">
    <source>
        <dbReference type="PROSITE" id="PS50235"/>
    </source>
</evidence>
<keyword evidence="2" id="KW-0378">Hydrolase</keyword>
<proteinExistence type="inferred from homology"/>
<feature type="region of interest" description="Disordered" evidence="3">
    <location>
        <begin position="460"/>
        <end position="522"/>
    </location>
</feature>
<feature type="domain" description="USP" evidence="4">
    <location>
        <begin position="188"/>
        <end position="643"/>
    </location>
</feature>
<dbReference type="Pfam" id="PF00443">
    <property type="entry name" value="UCH"/>
    <property type="match status" value="1"/>
</dbReference>
<dbReference type="PROSITE" id="PS00028">
    <property type="entry name" value="ZINC_FINGER_C2H2_1"/>
    <property type="match status" value="1"/>
</dbReference>
<protein>
    <recommendedName>
        <fullName evidence="2">Ubiquitin carboxyl-terminal hydrolase</fullName>
        <ecNumber evidence="2">3.4.19.12</ecNumber>
    </recommendedName>
</protein>
<feature type="compositionally biased region" description="Basic and acidic residues" evidence="3">
    <location>
        <begin position="1"/>
        <end position="10"/>
    </location>
</feature>
<keyword evidence="6" id="KW-1185">Reference proteome</keyword>
<comment type="catalytic activity">
    <reaction evidence="2">
        <text>Thiol-dependent hydrolysis of ester, thioester, amide, peptide and isopeptide bonds formed by the C-terminal Gly of ubiquitin (a 76-residue protein attached to proteins as an intracellular targeting signal).</text>
        <dbReference type="EC" id="3.4.19.12"/>
    </reaction>
</comment>
<reference evidence="5" key="1">
    <citation type="journal article" date="2018" name="DNA Res.">
        <title>Multiple hybrid de novo genome assembly of finger millet, an orphan allotetraploid crop.</title>
        <authorList>
            <person name="Hatakeyama M."/>
            <person name="Aluri S."/>
            <person name="Balachadran M.T."/>
            <person name="Sivarajan S.R."/>
            <person name="Patrignani A."/>
            <person name="Gruter S."/>
            <person name="Poveda L."/>
            <person name="Shimizu-Inatsugi R."/>
            <person name="Baeten J."/>
            <person name="Francoijs K.J."/>
            <person name="Nataraja K.N."/>
            <person name="Reddy Y.A.N."/>
            <person name="Phadnis S."/>
            <person name="Ravikumar R.L."/>
            <person name="Schlapbach R."/>
            <person name="Sreeman S.M."/>
            <person name="Shimizu K.K."/>
        </authorList>
    </citation>
    <scope>NUCLEOTIDE SEQUENCE</scope>
</reference>
<comment type="similarity">
    <text evidence="1 2">Belongs to the peptidase C19 family.</text>
</comment>
<sequence length="647" mass="71576">MGKEEEKGTRVNENSSHNAPLLELTASGHGDSSQDVGTSHRREKVVTSKDCQHFCYDTEEVGVILARIEYLKRDPVCEDCLKETADRIAAGDGKEDPSEQKLEKPSACIMMCAECRRCFCAGLETNRHARKHATDADHPVAMWIHPPHRAICFKCNCALCLQMIIEAVQVEAGGHASVSADGRDYVARGIPNLGNTCYANVVMQCLLVLDKLRMWMLGPDTPTGSIGMALKELFMDAQAENDAQDMSKPQKLLQSVGASSSKYKGHALQDSQEFLSCLCDGLRKEEKLKRPPNIAEGVPTVIESIFQGEKATTQTCKGCGGTQAIRLPFYELTLPLPSKLPPNRSIVSSSPPKKILLRRWQETQAKSIAPIQLSTSDTNFEKEQTIADSADSHIPKLQSVTIEKGPMLLEIRLKFYIFDYADSSEEDNSSLPSIMDCLEFYFKKEAVDWFCEKCSDVPKQPSTIRSKDGGQMMTSISGNTLVDRDHTEQSDRKGCRNEQIGPHDIRDQVGESQNKQDGHSDGTVVISKLPHVLTVRVLRFSNNLLKAVGHVKFEENLDVGPYVGPRSKDKVSSYGLVGVIEHVGNSLDSGHYAAYVRTSRIGSHQQSSSGSSSWFYTGDGNIKQVSIEEVLKCQAFLLFYERMEAAK</sequence>
<dbReference type="GO" id="GO:0005829">
    <property type="term" value="C:cytosol"/>
    <property type="evidence" value="ECO:0007669"/>
    <property type="project" value="TreeGrafter"/>
</dbReference>